<dbReference type="SUPFAM" id="SSF56935">
    <property type="entry name" value="Porins"/>
    <property type="match status" value="1"/>
</dbReference>
<evidence type="ECO:0000313" key="4">
    <source>
        <dbReference type="Proteomes" id="UP000236728"/>
    </source>
</evidence>
<dbReference type="Gene3D" id="2.60.40.1120">
    <property type="entry name" value="Carboxypeptidase-like, regulatory domain"/>
    <property type="match status" value="1"/>
</dbReference>
<dbReference type="InterPro" id="IPR057601">
    <property type="entry name" value="Oar-like_b-barrel"/>
</dbReference>
<evidence type="ECO:0000259" key="2">
    <source>
        <dbReference type="Pfam" id="PF25183"/>
    </source>
</evidence>
<keyword evidence="3" id="KW-0121">Carboxypeptidase</keyword>
<keyword evidence="3" id="KW-0378">Hydrolase</keyword>
<dbReference type="Pfam" id="PF13620">
    <property type="entry name" value="CarboxypepD_reg"/>
    <property type="match status" value="1"/>
</dbReference>
<dbReference type="InterPro" id="IPR013784">
    <property type="entry name" value="Carb-bd-like_fold"/>
</dbReference>
<evidence type="ECO:0000313" key="3">
    <source>
        <dbReference type="EMBL" id="SEF79255.1"/>
    </source>
</evidence>
<reference evidence="3 4" key="1">
    <citation type="submission" date="2016-10" db="EMBL/GenBank/DDBJ databases">
        <authorList>
            <person name="de Groot N.N."/>
        </authorList>
    </citation>
    <scope>NUCLEOTIDE SEQUENCE [LARGE SCALE GENOMIC DNA]</scope>
    <source>
        <strain evidence="3 4">DSM 22489</strain>
    </source>
</reference>
<dbReference type="GO" id="GO:0030246">
    <property type="term" value="F:carbohydrate binding"/>
    <property type="evidence" value="ECO:0007669"/>
    <property type="project" value="InterPro"/>
</dbReference>
<dbReference type="RefSeq" id="WP_103932030.1">
    <property type="nucleotide sequence ID" value="NZ_FNVA01000001.1"/>
</dbReference>
<name>A0A1H5UVZ7_9BACT</name>
<keyword evidence="1" id="KW-0732">Signal</keyword>
<organism evidence="3 4">
    <name type="scientific">Bryocella elongata</name>
    <dbReference type="NCBI Taxonomy" id="863522"/>
    <lineage>
        <taxon>Bacteria</taxon>
        <taxon>Pseudomonadati</taxon>
        <taxon>Acidobacteriota</taxon>
        <taxon>Terriglobia</taxon>
        <taxon>Terriglobales</taxon>
        <taxon>Acidobacteriaceae</taxon>
        <taxon>Bryocella</taxon>
    </lineage>
</organism>
<evidence type="ECO:0000256" key="1">
    <source>
        <dbReference type="SAM" id="SignalP"/>
    </source>
</evidence>
<dbReference type="GO" id="GO:0004180">
    <property type="term" value="F:carboxypeptidase activity"/>
    <property type="evidence" value="ECO:0007669"/>
    <property type="project" value="UniProtKB-KW"/>
</dbReference>
<keyword evidence="4" id="KW-1185">Reference proteome</keyword>
<dbReference type="Pfam" id="PF25183">
    <property type="entry name" value="OMP_b-brl_4"/>
    <property type="match status" value="1"/>
</dbReference>
<accession>A0A1H5UVZ7</accession>
<protein>
    <submittedName>
        <fullName evidence="3">Carboxypeptidase regulatory-like domain-containing protein</fullName>
    </submittedName>
</protein>
<keyword evidence="3" id="KW-0645">Protease</keyword>
<dbReference type="OrthoDB" id="97893at2"/>
<gene>
    <name evidence="3" type="ORF">SAMN05421819_1232</name>
</gene>
<dbReference type="Proteomes" id="UP000236728">
    <property type="component" value="Unassembled WGS sequence"/>
</dbReference>
<proteinExistence type="predicted"/>
<feature type="chain" id="PRO_5009286580" evidence="1">
    <location>
        <begin position="28"/>
        <end position="1352"/>
    </location>
</feature>
<sequence>MRLKEHRVSTLLLPVALFGLAHMRTFAQTTSVSGEVIDPGAAVVVGTVVKLTDTATRQALTATTNGAGRYFVSSVAPGVYSITFSKAGFSTRRIDNQRVDVGLGLTLNTVLNLGSVSTVVDVDPSAGAELQTMNSTVSSVVSGESLTLLPNTGRDAATFAILQPGVSPEGANAGASYDQNTFRLDGGNNSNDVDGSSNIYTPSFATALSPAGGIFGHNEGMSAPTGTVPTPVESIEQIKVASSGMTADFNSSSGSEVQMVTKRGTNQFHGAVYEYYFASNVGAANSWDDDHTPHGNLPYTPLPVTHNNRFGAAIGGPVLPKMLGGKTYLFFNYEGFRFPQSQVWDATVPTAMMRAGVVQIDQAGTYIPYNLNPYPVTVGGVTYAAGSCPGACDPRGIGLNPIVSQIWQRFMPLPNNFSGPGDHYNTAGYLSTIKTPVSSNNFVGRVDHDFGEKWRWFGSYRAYHATVTTTSQVDIGGAIGNDKFGVPTALSQRPQVPEYWVTGLTTNISSTTTNTFNFSFLRNFWQWGDAAAPPQLPSLGSAVEIGGESSNALIPYDVDTADTRQRFWDGHDATFRDDVSKIIGNHLLQFGGIYEHNYDYHVRNDNGGGIQNMPVDNISTAAGGVTYPSQYQPANLPASQIGTYNTLYTEVLGITGESQQLYTRSGPNLTLNPPGSEMFDQSTIPFYNVYISDTWHAKPTLTLTYGLGYAIEMPPVERNGKQVELTDTAGIPIVASDYLAKRQAAALNDQVYNPTLAFATIRNVTGGASTKYPYKPDYAEVSPRVSAAWSPKFTQGALGAIFGDGMTVIRGGYGRVYGRLNGVAQVVFPLLGTGLGQAIACIGATSSGQCLGQSSVNPTNAFRIGVDGMTAPLPAISQTLPQPYIPGFNGNASAGSGTVIDPNFKPSRTDNFNVGIQREISPKLIVEAGYIGRIIRNDFQGIDLDAVPTMTTLNGQSFASAFAQTYIQLCGLGPSCLGNSTVSPQPFFESALGGPLSTFCSHYSSCTSALLQNSTTRNQISTTSVYDLWATLNQSSSWTLGRTMPSSPINGGSGQLSAIYMNTSEGYGNYNAAYVSFTAHDWHGLIAHTNLTYGKALGTDTRPQAQTSYTALNPWDLHSMYGPYAYDYRFIFNLVMLYQDPFYKIQRGLVGHLAGGWSIAPLFTAHTGSPWQVYNYNNSCESFGEGNCSAEVSLDGAVLSSRFTGGNSPHYNLKISQSAAANPLGVGVNTNPNNGGGGVNMFSNPIQVYNEFRPCILGYDTSCGTTGQIRAPGFWNLGTTVSKDIGVWKDGRVGATLIFQFTNILNHTAMNAPSMALDDPADFGNMSSNNAYFGVGEAFHPRQTEFGLRVHY</sequence>
<feature type="signal peptide" evidence="1">
    <location>
        <begin position="1"/>
        <end position="27"/>
    </location>
</feature>
<dbReference type="EMBL" id="FNVA01000001">
    <property type="protein sequence ID" value="SEF79255.1"/>
    <property type="molecule type" value="Genomic_DNA"/>
</dbReference>
<feature type="domain" description="TonB-dependent transporter Oar-like beta-barrel" evidence="2">
    <location>
        <begin position="260"/>
        <end position="1330"/>
    </location>
</feature>
<dbReference type="SUPFAM" id="SSF49452">
    <property type="entry name" value="Starch-binding domain-like"/>
    <property type="match status" value="1"/>
</dbReference>